<evidence type="ECO:0000256" key="5">
    <source>
        <dbReference type="ARBA" id="ARBA00023077"/>
    </source>
</evidence>
<keyword evidence="3 8" id="KW-1134">Transmembrane beta strand</keyword>
<evidence type="ECO:0000256" key="4">
    <source>
        <dbReference type="ARBA" id="ARBA00022692"/>
    </source>
</evidence>
<evidence type="ECO:0000313" key="14">
    <source>
        <dbReference type="Proteomes" id="UP000285864"/>
    </source>
</evidence>
<name>A0A412GVI5_9BACT</name>
<gene>
    <name evidence="13" type="ORF">DWY20_03245</name>
</gene>
<dbReference type="InterPro" id="IPR012910">
    <property type="entry name" value="Plug_dom"/>
</dbReference>
<evidence type="ECO:0000256" key="10">
    <source>
        <dbReference type="SAM" id="SignalP"/>
    </source>
</evidence>
<dbReference type="Pfam" id="PF00593">
    <property type="entry name" value="TonB_dep_Rec_b-barrel"/>
    <property type="match status" value="1"/>
</dbReference>
<feature type="chain" id="PRO_5019532283" evidence="10">
    <location>
        <begin position="21"/>
        <end position="1047"/>
    </location>
</feature>
<dbReference type="NCBIfam" id="TIGR04057">
    <property type="entry name" value="SusC_RagA_signa"/>
    <property type="match status" value="1"/>
</dbReference>
<dbReference type="FunFam" id="2.170.130.10:FF:000003">
    <property type="entry name" value="SusC/RagA family TonB-linked outer membrane protein"/>
    <property type="match status" value="1"/>
</dbReference>
<comment type="subcellular location">
    <subcellularLocation>
        <location evidence="1 8">Cell outer membrane</location>
        <topology evidence="1 8">Multi-pass membrane protein</topology>
    </subcellularLocation>
</comment>
<dbReference type="NCBIfam" id="TIGR04056">
    <property type="entry name" value="OMP_RagA_SusC"/>
    <property type="match status" value="1"/>
</dbReference>
<accession>A0A412GVI5</accession>
<feature type="domain" description="TonB-dependent receptor-like beta-barrel" evidence="11">
    <location>
        <begin position="439"/>
        <end position="1002"/>
    </location>
</feature>
<dbReference type="AlphaFoldDB" id="A0A412GVI5"/>
<dbReference type="GO" id="GO:0009279">
    <property type="term" value="C:cell outer membrane"/>
    <property type="evidence" value="ECO:0007669"/>
    <property type="project" value="UniProtKB-SubCell"/>
</dbReference>
<evidence type="ECO:0000259" key="11">
    <source>
        <dbReference type="Pfam" id="PF00593"/>
    </source>
</evidence>
<keyword evidence="10" id="KW-0732">Signal</keyword>
<keyword evidence="2 8" id="KW-0813">Transport</keyword>
<sequence length="1047" mass="116458">MYNFKSIKMNTNLKMLAALAAITLTSPVATLYATVGGQEVSQAVMTIRGNVKDVNGEPLIGVSISVKGRSGQGTVTDIDGNFTLQCEKGNVLSFSYIGYKTTEVKVGNKSDLMITLQEDTEQLEEVIVVGYGTTTRKSAVGSVSQVKSEAITKRPVANVTQALQGAAPGVIVQQTSYNPNDNKTNFNIRGISTLNDNSPLIVIDGIVSDGGSFNKLNPNDIENISVLKDAGTAAIYGSRSANGVIVVTTKSGKKNEKPTVRLNGSVGWQNPDILFSPVAGYQNATLTNLANTNVGNDPKFTPEQIRDLAAHQSEESWFYDQIMRTALQQNYNLSVSGGSANTTYMVSMGYFDQESNYVGNKNFGVERYNFRTNINTEVGRFKLNAILAYTRNNSISTTGSSLEIDAERVPTYYYYKMKSADGRYLLNDILSEFNPLGALEAGGFNKYRNNYLNANVSAEMKIIDGLSLKGVLGADVINDTRFTRNNAVEYYASEDATTPRPVNLANNKTSNWNSDAYLINTQLLLNYNKTFGKHTVNGLFGVTNESYTYTANEIEKKYVDPDLGIGTDTTTGEAGNITGKTSVDDTNRTSLTSLLGRVGYSYADKYYGEFSFRYDGSSKFHKDYRWGFFPSVSLGWRLSEENFMSFYKEKVGDLKLRTSFGILGSQAIGTYDRFTTYTVYDNNYAYGNSVVSGTGFALGLNDLTWEKTKTFNIGVDASFFNNQLNLTFDYFYKRTTDILMKPIVPTVFGTDMPMDNIGEMQNQGWEIGINYNVRTGQVQHGFSLNLSDSYNKVLKFPGHEQITKVDELERIIREGVPLNSYYGYKTDGYFQSYEEIEASAIPVGGKVQPGDVKFVDRNNDGVIDSKDRFILGNAFPRYTFGFTYNLSWKGLDFSMFWQGVGKRDMMLRGELIEPFHENYSYNIFKHQLDFWTPTNTDATWPRLAAPGSDSNKNNYKTGSDMQILDGKYMRLKNLVIGYTLPKSWSKKVGMEKLRVYVSGENLLTFSNNSFIDPESTEFDSKMSAGGANSGRSYPTLRYYGFGIDVEF</sequence>
<dbReference type="InterPro" id="IPR023997">
    <property type="entry name" value="TonB-dep_OMP_SusC/RagA_CS"/>
</dbReference>
<dbReference type="SUPFAM" id="SSF56935">
    <property type="entry name" value="Porins"/>
    <property type="match status" value="1"/>
</dbReference>
<feature type="signal peptide" evidence="10">
    <location>
        <begin position="1"/>
        <end position="20"/>
    </location>
</feature>
<proteinExistence type="inferred from homology"/>
<dbReference type="Proteomes" id="UP000285864">
    <property type="component" value="Unassembled WGS sequence"/>
</dbReference>
<dbReference type="InterPro" id="IPR008969">
    <property type="entry name" value="CarboxyPept-like_regulatory"/>
</dbReference>
<evidence type="ECO:0000256" key="2">
    <source>
        <dbReference type="ARBA" id="ARBA00022448"/>
    </source>
</evidence>
<reference evidence="13 14" key="1">
    <citation type="submission" date="2018-08" db="EMBL/GenBank/DDBJ databases">
        <title>A genome reference for cultivated species of the human gut microbiota.</title>
        <authorList>
            <person name="Zou Y."/>
            <person name="Xue W."/>
            <person name="Luo G."/>
        </authorList>
    </citation>
    <scope>NUCLEOTIDE SEQUENCE [LARGE SCALE GENOMIC DNA]</scope>
    <source>
        <strain evidence="13 14">AF24-2</strain>
    </source>
</reference>
<dbReference type="InterPro" id="IPR023996">
    <property type="entry name" value="TonB-dep_OMP_SusC/RagA"/>
</dbReference>
<dbReference type="SUPFAM" id="SSF49464">
    <property type="entry name" value="Carboxypeptidase regulatory domain-like"/>
    <property type="match status" value="1"/>
</dbReference>
<evidence type="ECO:0000256" key="1">
    <source>
        <dbReference type="ARBA" id="ARBA00004571"/>
    </source>
</evidence>
<evidence type="ECO:0000256" key="7">
    <source>
        <dbReference type="ARBA" id="ARBA00023237"/>
    </source>
</evidence>
<keyword evidence="7 8" id="KW-0998">Cell outer membrane</keyword>
<dbReference type="InterPro" id="IPR036942">
    <property type="entry name" value="Beta-barrel_TonB_sf"/>
</dbReference>
<comment type="caution">
    <text evidence="13">The sequence shown here is derived from an EMBL/GenBank/DDBJ whole genome shotgun (WGS) entry which is preliminary data.</text>
</comment>
<dbReference type="InterPro" id="IPR000531">
    <property type="entry name" value="Beta-barrel_TonB"/>
</dbReference>
<dbReference type="InterPro" id="IPR037066">
    <property type="entry name" value="Plug_dom_sf"/>
</dbReference>
<protein>
    <submittedName>
        <fullName evidence="13">TonB-dependent receptor</fullName>
    </submittedName>
</protein>
<dbReference type="Gene3D" id="2.40.170.20">
    <property type="entry name" value="TonB-dependent receptor, beta-barrel domain"/>
    <property type="match status" value="1"/>
</dbReference>
<evidence type="ECO:0000256" key="3">
    <source>
        <dbReference type="ARBA" id="ARBA00022452"/>
    </source>
</evidence>
<evidence type="ECO:0000256" key="8">
    <source>
        <dbReference type="PROSITE-ProRule" id="PRU01360"/>
    </source>
</evidence>
<evidence type="ECO:0000313" key="13">
    <source>
        <dbReference type="EMBL" id="RGR98839.1"/>
    </source>
</evidence>
<keyword evidence="14" id="KW-1185">Reference proteome</keyword>
<dbReference type="Gene3D" id="2.60.40.1120">
    <property type="entry name" value="Carboxypeptidase-like, regulatory domain"/>
    <property type="match status" value="1"/>
</dbReference>
<dbReference type="Pfam" id="PF07715">
    <property type="entry name" value="Plug"/>
    <property type="match status" value="1"/>
</dbReference>
<keyword evidence="6 8" id="KW-0472">Membrane</keyword>
<dbReference type="InterPro" id="IPR039426">
    <property type="entry name" value="TonB-dep_rcpt-like"/>
</dbReference>
<evidence type="ECO:0000256" key="9">
    <source>
        <dbReference type="RuleBase" id="RU003357"/>
    </source>
</evidence>
<dbReference type="EMBL" id="QRUU01000009">
    <property type="protein sequence ID" value="RGR98839.1"/>
    <property type="molecule type" value="Genomic_DNA"/>
</dbReference>
<keyword evidence="4 8" id="KW-0812">Transmembrane</keyword>
<keyword evidence="13" id="KW-0675">Receptor</keyword>
<organism evidence="13 14">
    <name type="scientific">Phocaeicola coprocola</name>
    <dbReference type="NCBI Taxonomy" id="310298"/>
    <lineage>
        <taxon>Bacteria</taxon>
        <taxon>Pseudomonadati</taxon>
        <taxon>Bacteroidota</taxon>
        <taxon>Bacteroidia</taxon>
        <taxon>Bacteroidales</taxon>
        <taxon>Bacteroidaceae</taxon>
        <taxon>Phocaeicola</taxon>
    </lineage>
</organism>
<dbReference type="Gene3D" id="2.170.130.10">
    <property type="entry name" value="TonB-dependent receptor, plug domain"/>
    <property type="match status" value="1"/>
</dbReference>
<dbReference type="Pfam" id="PF13715">
    <property type="entry name" value="CarbopepD_reg_2"/>
    <property type="match status" value="1"/>
</dbReference>
<evidence type="ECO:0000256" key="6">
    <source>
        <dbReference type="ARBA" id="ARBA00023136"/>
    </source>
</evidence>
<feature type="domain" description="TonB-dependent receptor plug" evidence="12">
    <location>
        <begin position="137"/>
        <end position="244"/>
    </location>
</feature>
<evidence type="ECO:0000259" key="12">
    <source>
        <dbReference type="Pfam" id="PF07715"/>
    </source>
</evidence>
<dbReference type="PROSITE" id="PS52016">
    <property type="entry name" value="TONB_DEPENDENT_REC_3"/>
    <property type="match status" value="1"/>
</dbReference>
<comment type="similarity">
    <text evidence="8 9">Belongs to the TonB-dependent receptor family.</text>
</comment>
<keyword evidence="5 9" id="KW-0798">TonB box</keyword>
<dbReference type="FunFam" id="2.60.40.1120:FF:000003">
    <property type="entry name" value="Outer membrane protein Omp121"/>
    <property type="match status" value="1"/>
</dbReference>